<accession>A0A443PUL6</accession>
<comment type="caution">
    <text evidence="1">The sequence shown here is derived from an EMBL/GenBank/DDBJ whole genome shotgun (WGS) entry which is preliminary data.</text>
</comment>
<proteinExistence type="predicted"/>
<sequence length="94" mass="11865">MFRSEMVLWDNSYMEKRQLFLRSYNLSRKKSAMERLKLSLIRVRRVVWLKLRRLRRFIWSRFKHGYNYGGRRRSRLHPFINMNMNTKMDCLFDK</sequence>
<reference evidence="1 2" key="1">
    <citation type="journal article" date="2019" name="Nat. Plants">
        <title>Stout camphor tree genome fills gaps in understanding of flowering plant genome evolution.</title>
        <authorList>
            <person name="Chaw S.M."/>
            <person name="Liu Y.C."/>
            <person name="Wu Y.W."/>
            <person name="Wang H.Y."/>
            <person name="Lin C.I."/>
            <person name="Wu C.S."/>
            <person name="Ke H.M."/>
            <person name="Chang L.Y."/>
            <person name="Hsu C.Y."/>
            <person name="Yang H.T."/>
            <person name="Sudianto E."/>
            <person name="Hsu M.H."/>
            <person name="Wu K.P."/>
            <person name="Wang L.N."/>
            <person name="Leebens-Mack J.H."/>
            <person name="Tsai I.J."/>
        </authorList>
    </citation>
    <scope>NUCLEOTIDE SEQUENCE [LARGE SCALE GENOMIC DNA]</scope>
    <source>
        <strain evidence="2">cv. Chaw 1501</strain>
        <tissue evidence="1">Young leaves</tissue>
    </source>
</reference>
<protein>
    <submittedName>
        <fullName evidence="1">Uncharacterized protein</fullName>
    </submittedName>
</protein>
<organism evidence="1 2">
    <name type="scientific">Cinnamomum micranthum f. kanehirae</name>
    <dbReference type="NCBI Taxonomy" id="337451"/>
    <lineage>
        <taxon>Eukaryota</taxon>
        <taxon>Viridiplantae</taxon>
        <taxon>Streptophyta</taxon>
        <taxon>Embryophyta</taxon>
        <taxon>Tracheophyta</taxon>
        <taxon>Spermatophyta</taxon>
        <taxon>Magnoliopsida</taxon>
        <taxon>Magnoliidae</taxon>
        <taxon>Laurales</taxon>
        <taxon>Lauraceae</taxon>
        <taxon>Cinnamomum</taxon>
    </lineage>
</organism>
<dbReference type="OrthoDB" id="1914706at2759"/>
<evidence type="ECO:0000313" key="2">
    <source>
        <dbReference type="Proteomes" id="UP000283530"/>
    </source>
</evidence>
<evidence type="ECO:0000313" key="1">
    <source>
        <dbReference type="EMBL" id="RWR94474.1"/>
    </source>
</evidence>
<keyword evidence="2" id="KW-1185">Reference proteome</keyword>
<dbReference type="EMBL" id="QPKB01000011">
    <property type="protein sequence ID" value="RWR94474.1"/>
    <property type="molecule type" value="Genomic_DNA"/>
</dbReference>
<dbReference type="AlphaFoldDB" id="A0A443PUL6"/>
<name>A0A443PUL6_9MAGN</name>
<gene>
    <name evidence="1" type="ORF">CKAN_02377000</name>
</gene>
<dbReference type="Proteomes" id="UP000283530">
    <property type="component" value="Unassembled WGS sequence"/>
</dbReference>